<evidence type="ECO:0000313" key="2">
    <source>
        <dbReference type="EMBL" id="MXQ14079.1"/>
    </source>
</evidence>
<dbReference type="SUPFAM" id="SSF47598">
    <property type="entry name" value="Ribbon-helix-helix"/>
    <property type="match status" value="1"/>
</dbReference>
<dbReference type="EMBL" id="WURB01000026">
    <property type="protein sequence ID" value="MXQ14079.1"/>
    <property type="molecule type" value="Genomic_DNA"/>
</dbReference>
<reference evidence="2 3" key="1">
    <citation type="submission" date="2019-12" db="EMBL/GenBank/DDBJ databases">
        <authorList>
            <person name="Yuan C.-G."/>
        </authorList>
    </citation>
    <scope>NUCLEOTIDE SEQUENCE [LARGE SCALE GENOMIC DNA]</scope>
    <source>
        <strain evidence="2 3">KCTC 23863</strain>
    </source>
</reference>
<gene>
    <name evidence="2" type="ORF">GR328_21990</name>
</gene>
<dbReference type="Proteomes" id="UP000436483">
    <property type="component" value="Unassembled WGS sequence"/>
</dbReference>
<dbReference type="Pfam" id="PF03693">
    <property type="entry name" value="ParD_antitoxin"/>
    <property type="match status" value="1"/>
</dbReference>
<comment type="caution">
    <text evidence="2">The sequence shown here is derived from an EMBL/GenBank/DDBJ whole genome shotgun (WGS) entry which is preliminary data.</text>
</comment>
<evidence type="ECO:0000313" key="3">
    <source>
        <dbReference type="Proteomes" id="UP000436483"/>
    </source>
</evidence>
<sequence length="60" mass="6594">MAIRNTSFTPELQSLVNCKVASGRRRSASEVVRVALRLLDARERLIGTNQKACSETFNAG</sequence>
<dbReference type="InterPro" id="IPR038296">
    <property type="entry name" value="ParD_sf"/>
</dbReference>
<reference evidence="2 3" key="2">
    <citation type="submission" date="2020-01" db="EMBL/GenBank/DDBJ databases">
        <title>Microvirga sp. nov., an arsenate reduction bacterium isolated from Tibet hotspring sediments.</title>
        <authorList>
            <person name="Xian W.-D."/>
            <person name="Li W.-J."/>
        </authorList>
    </citation>
    <scope>NUCLEOTIDE SEQUENCE [LARGE SCALE GENOMIC DNA]</scope>
    <source>
        <strain evidence="2 3">KCTC 23863</strain>
    </source>
</reference>
<dbReference type="Gene3D" id="6.10.10.120">
    <property type="entry name" value="Antitoxin ParD1-like"/>
    <property type="match status" value="1"/>
</dbReference>
<proteinExistence type="predicted"/>
<dbReference type="RefSeq" id="WP_160887675.1">
    <property type="nucleotide sequence ID" value="NZ_WURB01000026.1"/>
</dbReference>
<dbReference type="GO" id="GO:0006355">
    <property type="term" value="P:regulation of DNA-templated transcription"/>
    <property type="evidence" value="ECO:0007669"/>
    <property type="project" value="InterPro"/>
</dbReference>
<evidence type="ECO:0000256" key="1">
    <source>
        <dbReference type="ARBA" id="ARBA00022649"/>
    </source>
</evidence>
<accession>A0A7X3MVS5</accession>
<protein>
    <submittedName>
        <fullName evidence="2">Uncharacterized protein</fullName>
    </submittedName>
</protein>
<dbReference type="AlphaFoldDB" id="A0A7X3MVS5"/>
<keyword evidence="3" id="KW-1185">Reference proteome</keyword>
<dbReference type="InterPro" id="IPR022789">
    <property type="entry name" value="ParD"/>
</dbReference>
<name>A0A7X3MVS5_9HYPH</name>
<organism evidence="2 3">
    <name type="scientific">Microvirga makkahensis</name>
    <dbReference type="NCBI Taxonomy" id="1128670"/>
    <lineage>
        <taxon>Bacteria</taxon>
        <taxon>Pseudomonadati</taxon>
        <taxon>Pseudomonadota</taxon>
        <taxon>Alphaproteobacteria</taxon>
        <taxon>Hyphomicrobiales</taxon>
        <taxon>Methylobacteriaceae</taxon>
        <taxon>Microvirga</taxon>
    </lineage>
</organism>
<dbReference type="InterPro" id="IPR010985">
    <property type="entry name" value="Ribbon_hlx_hlx"/>
</dbReference>
<keyword evidence="1" id="KW-1277">Toxin-antitoxin system</keyword>